<evidence type="ECO:0000256" key="1">
    <source>
        <dbReference type="ARBA" id="ARBA00005721"/>
    </source>
</evidence>
<evidence type="ECO:0000313" key="4">
    <source>
        <dbReference type="Proteomes" id="UP000186785"/>
    </source>
</evidence>
<dbReference type="Pfam" id="PF03780">
    <property type="entry name" value="Asp23"/>
    <property type="match status" value="1"/>
</dbReference>
<comment type="caution">
    <text evidence="3">The sequence shown here is derived from an EMBL/GenBank/DDBJ whole genome shotgun (WGS) entry which is preliminary data.</text>
</comment>
<reference evidence="3 4" key="1">
    <citation type="submission" date="2016-11" db="EMBL/GenBank/DDBJ databases">
        <title>Actinomyces gypaetusis sp. nov. isolated from the vulture Gypaetus barbatus in Qinghai Tibet Plateau China.</title>
        <authorList>
            <person name="Meng X."/>
        </authorList>
    </citation>
    <scope>NUCLEOTIDE SEQUENCE [LARGE SCALE GENOMIC DNA]</scope>
    <source>
        <strain evidence="3 4">VUL4_2</strain>
    </source>
</reference>
<dbReference type="PANTHER" id="PTHR34297">
    <property type="entry name" value="HYPOTHETICAL CYTOSOLIC PROTEIN-RELATED"/>
    <property type="match status" value="1"/>
</dbReference>
<dbReference type="AlphaFoldDB" id="A0A1Q5PKD4"/>
<sequence>MAEPKNRPEPVKAVAVKDAPADANNRGTTTIADQVVAKVAGLAMAEVDGVYAVGGGFSRALGAAREAFGASRNVTQGVSVEVGQKQAAIDLTLIVEYPYPIHEVAEAVRRSVLTNVENMVGLEVVEVNIDVTDVHVPGVDKEEEKKAAEAPAPAPKPEEKKTEEPRVK</sequence>
<feature type="region of interest" description="Disordered" evidence="2">
    <location>
        <begin position="138"/>
        <end position="168"/>
    </location>
</feature>
<feature type="compositionally biased region" description="Basic and acidic residues" evidence="2">
    <location>
        <begin position="156"/>
        <end position="168"/>
    </location>
</feature>
<gene>
    <name evidence="3" type="ORF">BSR29_07475</name>
</gene>
<feature type="compositionally biased region" description="Basic and acidic residues" evidence="2">
    <location>
        <begin position="138"/>
        <end position="148"/>
    </location>
</feature>
<organism evidence="3 4">
    <name type="scientific">Boudabousia liubingyangii</name>
    <dbReference type="NCBI Taxonomy" id="1921764"/>
    <lineage>
        <taxon>Bacteria</taxon>
        <taxon>Bacillati</taxon>
        <taxon>Actinomycetota</taxon>
        <taxon>Actinomycetes</taxon>
        <taxon>Actinomycetales</taxon>
        <taxon>Actinomycetaceae</taxon>
        <taxon>Boudabousia</taxon>
    </lineage>
</organism>
<dbReference type="STRING" id="1921764.BSR28_04795"/>
<proteinExistence type="inferred from homology"/>
<dbReference type="Proteomes" id="UP000186785">
    <property type="component" value="Unassembled WGS sequence"/>
</dbReference>
<dbReference type="OrthoDB" id="9808942at2"/>
<keyword evidence="4" id="KW-1185">Reference proteome</keyword>
<name>A0A1Q5PKD4_9ACTO</name>
<accession>A0A1Q5PKD4</accession>
<evidence type="ECO:0000256" key="2">
    <source>
        <dbReference type="SAM" id="MobiDB-lite"/>
    </source>
</evidence>
<evidence type="ECO:0000313" key="3">
    <source>
        <dbReference type="EMBL" id="OKL46685.1"/>
    </source>
</evidence>
<evidence type="ECO:0008006" key="5">
    <source>
        <dbReference type="Google" id="ProtNLM"/>
    </source>
</evidence>
<protein>
    <recommendedName>
        <fullName evidence="5">Asp23/Gls24 family envelope stress response protein</fullName>
    </recommendedName>
</protein>
<comment type="similarity">
    <text evidence="1">Belongs to the asp23 family.</text>
</comment>
<dbReference type="PANTHER" id="PTHR34297:SF3">
    <property type="entry name" value="ALKALINE SHOCK PROTEIN 23"/>
    <property type="match status" value="1"/>
</dbReference>
<dbReference type="EMBL" id="MQSV01000005">
    <property type="protein sequence ID" value="OKL46685.1"/>
    <property type="molecule type" value="Genomic_DNA"/>
</dbReference>
<dbReference type="InterPro" id="IPR005531">
    <property type="entry name" value="Asp23"/>
</dbReference>